<name>A0ACB5TYN4_AMBMO</name>
<comment type="caution">
    <text evidence="1">The sequence shown here is derived from an EMBL/GenBank/DDBJ whole genome shotgun (WGS) entry which is preliminary data.</text>
</comment>
<evidence type="ECO:0000313" key="1">
    <source>
        <dbReference type="EMBL" id="GME97415.1"/>
    </source>
</evidence>
<sequence length="332" mass="37959">MLPIIGLIRSPITHLSPKQITVGSLITFQKIPITNSFHRNISTVLQHNNNINRRGYQLPQKNGVLFHLIAKNPNLCNGPSFNIHPRGQVRNAAFWKVGTNVRLFRQMLKDSGNSQLKFRLLVFIGLFIILNFLFNVLMAILTNLYLDQLQPTSGNFGLWVNSQFKTGVVDEEVKANISSANEKYDECLRYIAKDNGLIDDPNNPQRDYLLGVKELDHWFYEKNDVNYISCYIDLLLRYALTLNGNNASKALSIINNVNALVQYYEELAHQQIGTYTLKNKGLRTVADILKEIDADFSDIEEILKASIYLLEVNEFKNKPAHDSDYAQRNQNI</sequence>
<dbReference type="EMBL" id="BSXS01010106">
    <property type="protein sequence ID" value="GME97415.1"/>
    <property type="molecule type" value="Genomic_DNA"/>
</dbReference>
<gene>
    <name evidence="1" type="ORF">Amon02_001023400</name>
</gene>
<reference evidence="1" key="1">
    <citation type="submission" date="2023-04" db="EMBL/GenBank/DDBJ databases">
        <title>Ambrosiozyma monospora NBRC 10751.</title>
        <authorList>
            <person name="Ichikawa N."/>
            <person name="Sato H."/>
            <person name="Tonouchi N."/>
        </authorList>
    </citation>
    <scope>NUCLEOTIDE SEQUENCE</scope>
    <source>
        <strain evidence="1">NBRC 10751</strain>
    </source>
</reference>
<protein>
    <submittedName>
        <fullName evidence="1">Unnamed protein product</fullName>
    </submittedName>
</protein>
<dbReference type="Proteomes" id="UP001165064">
    <property type="component" value="Unassembled WGS sequence"/>
</dbReference>
<evidence type="ECO:0000313" key="2">
    <source>
        <dbReference type="Proteomes" id="UP001165064"/>
    </source>
</evidence>
<accession>A0ACB5TYN4</accession>
<organism evidence="1 2">
    <name type="scientific">Ambrosiozyma monospora</name>
    <name type="common">Yeast</name>
    <name type="synonym">Endomycopsis monosporus</name>
    <dbReference type="NCBI Taxonomy" id="43982"/>
    <lineage>
        <taxon>Eukaryota</taxon>
        <taxon>Fungi</taxon>
        <taxon>Dikarya</taxon>
        <taxon>Ascomycota</taxon>
        <taxon>Saccharomycotina</taxon>
        <taxon>Pichiomycetes</taxon>
        <taxon>Pichiales</taxon>
        <taxon>Pichiaceae</taxon>
        <taxon>Ambrosiozyma</taxon>
    </lineage>
</organism>
<proteinExistence type="predicted"/>
<keyword evidence="2" id="KW-1185">Reference proteome</keyword>